<gene>
    <name evidence="2" type="ORF">MU1_34050</name>
</gene>
<evidence type="ECO:0000313" key="2">
    <source>
        <dbReference type="EMBL" id="GLX69060.1"/>
    </source>
</evidence>
<feature type="transmembrane region" description="Helical" evidence="1">
    <location>
        <begin position="12"/>
        <end position="32"/>
    </location>
</feature>
<keyword evidence="3" id="KW-1185">Reference proteome</keyword>
<organism evidence="2 3">
    <name type="scientific">Paenibacillus glycanilyticus</name>
    <dbReference type="NCBI Taxonomy" id="126569"/>
    <lineage>
        <taxon>Bacteria</taxon>
        <taxon>Bacillati</taxon>
        <taxon>Bacillota</taxon>
        <taxon>Bacilli</taxon>
        <taxon>Bacillales</taxon>
        <taxon>Paenibacillaceae</taxon>
        <taxon>Paenibacillus</taxon>
    </lineage>
</organism>
<keyword evidence="1" id="KW-0812">Transmembrane</keyword>
<name>A0ABQ6GF17_9BACL</name>
<sequence length="77" mass="8930">MVLSLRKWLSRILFVVIFTLLLLIVTGSYRFLIDAIAPVHPYRTPKGDALKVFQSDPAAVEKGSLADRLRWFYWYGE</sequence>
<evidence type="ECO:0008006" key="4">
    <source>
        <dbReference type="Google" id="ProtNLM"/>
    </source>
</evidence>
<dbReference type="Proteomes" id="UP001157114">
    <property type="component" value="Unassembled WGS sequence"/>
</dbReference>
<evidence type="ECO:0000313" key="3">
    <source>
        <dbReference type="Proteomes" id="UP001157114"/>
    </source>
</evidence>
<comment type="caution">
    <text evidence="2">The sequence shown here is derived from an EMBL/GenBank/DDBJ whole genome shotgun (WGS) entry which is preliminary data.</text>
</comment>
<keyword evidence="1" id="KW-1133">Transmembrane helix</keyword>
<dbReference type="Pfam" id="PF14004">
    <property type="entry name" value="DUF4227"/>
    <property type="match status" value="1"/>
</dbReference>
<dbReference type="InterPro" id="IPR025321">
    <property type="entry name" value="DUF4227"/>
</dbReference>
<keyword evidence="1" id="KW-0472">Membrane</keyword>
<dbReference type="RefSeq" id="WP_284239843.1">
    <property type="nucleotide sequence ID" value="NZ_BSSQ01000014.1"/>
</dbReference>
<evidence type="ECO:0000256" key="1">
    <source>
        <dbReference type="SAM" id="Phobius"/>
    </source>
</evidence>
<dbReference type="EMBL" id="BSSQ01000014">
    <property type="protein sequence ID" value="GLX69060.1"/>
    <property type="molecule type" value="Genomic_DNA"/>
</dbReference>
<reference evidence="2 3" key="1">
    <citation type="submission" date="2023-03" db="EMBL/GenBank/DDBJ databases">
        <title>Draft genome sequence of the bacteria which degrade cell wall of Tricholomamatutake.</title>
        <authorList>
            <person name="Konishi Y."/>
            <person name="Fukuta Y."/>
            <person name="Shirasaka N."/>
        </authorList>
    </citation>
    <scope>NUCLEOTIDE SEQUENCE [LARGE SCALE GENOMIC DNA]</scope>
    <source>
        <strain evidence="3">mu1</strain>
    </source>
</reference>
<accession>A0ABQ6GF17</accession>
<proteinExistence type="predicted"/>
<protein>
    <recommendedName>
        <fullName evidence="4">DUF4227 domain-containing protein</fullName>
    </recommendedName>
</protein>